<gene>
    <name evidence="3" type="ORF">KCG34_10660</name>
</gene>
<dbReference type="Gene3D" id="3.30.70.1060">
    <property type="entry name" value="Dimeric alpha+beta barrel"/>
    <property type="match status" value="1"/>
</dbReference>
<dbReference type="AlphaFoldDB" id="A0A975G4B6"/>
<accession>A0A975G4B6</accession>
<proteinExistence type="inferred from homology"/>
<keyword evidence="4" id="KW-1185">Reference proteome</keyword>
<dbReference type="SUPFAM" id="SSF54909">
    <property type="entry name" value="Dimeric alpha+beta barrel"/>
    <property type="match status" value="1"/>
</dbReference>
<name>A0A975G4B6_9CAUL</name>
<dbReference type="InterPro" id="IPR011008">
    <property type="entry name" value="Dimeric_a/b-barrel"/>
</dbReference>
<dbReference type="RefSeq" id="WP_211940333.1">
    <property type="nucleotide sequence ID" value="NZ_CP073078.1"/>
</dbReference>
<feature type="domain" description="YCII-related" evidence="2">
    <location>
        <begin position="1"/>
        <end position="111"/>
    </location>
</feature>
<evidence type="ECO:0000259" key="2">
    <source>
        <dbReference type="Pfam" id="PF03795"/>
    </source>
</evidence>
<dbReference type="Pfam" id="PF03795">
    <property type="entry name" value="YCII"/>
    <property type="match status" value="1"/>
</dbReference>
<dbReference type="KEGG" id="caul:KCG34_10660"/>
<dbReference type="Proteomes" id="UP000676409">
    <property type="component" value="Chromosome"/>
</dbReference>
<protein>
    <submittedName>
        <fullName evidence="3">YciI family protein</fullName>
    </submittedName>
</protein>
<dbReference type="InterPro" id="IPR005545">
    <property type="entry name" value="YCII"/>
</dbReference>
<dbReference type="EMBL" id="CP073078">
    <property type="protein sequence ID" value="QUD90282.1"/>
    <property type="molecule type" value="Genomic_DNA"/>
</dbReference>
<reference evidence="3" key="1">
    <citation type="submission" date="2021-04" db="EMBL/GenBank/DDBJ databases">
        <title>The complete genome sequence of Caulobacter sp. S6.</title>
        <authorList>
            <person name="Tang Y."/>
            <person name="Ouyang W."/>
            <person name="Liu Q."/>
            <person name="Huang B."/>
            <person name="Guo Z."/>
            <person name="Lei P."/>
        </authorList>
    </citation>
    <scope>NUCLEOTIDE SEQUENCE</scope>
    <source>
        <strain evidence="3">S6</strain>
    </source>
</reference>
<evidence type="ECO:0000256" key="1">
    <source>
        <dbReference type="ARBA" id="ARBA00007689"/>
    </source>
</evidence>
<evidence type="ECO:0000313" key="4">
    <source>
        <dbReference type="Proteomes" id="UP000676409"/>
    </source>
</evidence>
<evidence type="ECO:0000313" key="3">
    <source>
        <dbReference type="EMBL" id="QUD90282.1"/>
    </source>
</evidence>
<dbReference type="PANTHER" id="PTHR35174">
    <property type="entry name" value="BLL7171 PROTEIN-RELATED"/>
    <property type="match status" value="1"/>
</dbReference>
<organism evidence="3 4">
    <name type="scientific">Phenylobacterium montanum</name>
    <dbReference type="NCBI Taxonomy" id="2823693"/>
    <lineage>
        <taxon>Bacteria</taxon>
        <taxon>Pseudomonadati</taxon>
        <taxon>Pseudomonadota</taxon>
        <taxon>Alphaproteobacteria</taxon>
        <taxon>Caulobacterales</taxon>
        <taxon>Caulobacteraceae</taxon>
        <taxon>Phenylobacterium</taxon>
    </lineage>
</organism>
<sequence>MQYALLIYQNEVAAGLEPGNPALNAIVARHMAFSSELGTKRIGGSGLKTTASATTVRTQNGARSVHDGPFAETREQLGGFYLIDAADLDEAIEIAGKVPLAGDGAIEIRPLLGAG</sequence>
<comment type="similarity">
    <text evidence="1">Belongs to the YciI family.</text>
</comment>
<dbReference type="PANTHER" id="PTHR35174:SF3">
    <property type="entry name" value="BLL7171 PROTEIN"/>
    <property type="match status" value="1"/>
</dbReference>